<evidence type="ECO:0000313" key="2">
    <source>
        <dbReference type="EMBL" id="MBL7628388.1"/>
    </source>
</evidence>
<feature type="domain" description="Knr4/Smi1-like" evidence="1">
    <location>
        <begin position="38"/>
        <end position="211"/>
    </location>
</feature>
<dbReference type="InterPro" id="IPR037883">
    <property type="entry name" value="Knr4/Smi1-like_sf"/>
</dbReference>
<dbReference type="SUPFAM" id="SSF160631">
    <property type="entry name" value="SMI1/KNR4-like"/>
    <property type="match status" value="1"/>
</dbReference>
<protein>
    <submittedName>
        <fullName evidence="2">SMI1/KNR4 family protein</fullName>
    </submittedName>
</protein>
<reference evidence="2" key="1">
    <citation type="submission" date="2020-12" db="EMBL/GenBank/DDBJ databases">
        <title>Genomic characterization of non-nitrogen-fixing Frankia strains.</title>
        <authorList>
            <person name="Carlos-Shanley C."/>
            <person name="Guerra T."/>
            <person name="Hahn D."/>
        </authorList>
    </citation>
    <scope>NUCLEOTIDE SEQUENCE</scope>
    <source>
        <strain evidence="2">CN6</strain>
    </source>
</reference>
<accession>A0A937RL27</accession>
<dbReference type="SMART" id="SM00860">
    <property type="entry name" value="SMI1_KNR4"/>
    <property type="match status" value="1"/>
</dbReference>
<comment type="caution">
    <text evidence="2">The sequence shown here is derived from an EMBL/GenBank/DDBJ whole genome shotgun (WGS) entry which is preliminary data.</text>
</comment>
<dbReference type="Pfam" id="PF09346">
    <property type="entry name" value="SMI1_KNR4"/>
    <property type="match status" value="1"/>
</dbReference>
<dbReference type="EMBL" id="JAEACQ010000185">
    <property type="protein sequence ID" value="MBL7628388.1"/>
    <property type="molecule type" value="Genomic_DNA"/>
</dbReference>
<evidence type="ECO:0000259" key="1">
    <source>
        <dbReference type="SMART" id="SM00860"/>
    </source>
</evidence>
<keyword evidence="3" id="KW-1185">Reference proteome</keyword>
<proteinExistence type="predicted"/>
<organism evidence="2 3">
    <name type="scientific">Frankia nepalensis</name>
    <dbReference type="NCBI Taxonomy" id="1836974"/>
    <lineage>
        <taxon>Bacteria</taxon>
        <taxon>Bacillati</taxon>
        <taxon>Actinomycetota</taxon>
        <taxon>Actinomycetes</taxon>
        <taxon>Frankiales</taxon>
        <taxon>Frankiaceae</taxon>
        <taxon>Frankia</taxon>
    </lineage>
</organism>
<name>A0A937RL27_9ACTN</name>
<dbReference type="InterPro" id="IPR018958">
    <property type="entry name" value="Knr4/Smi1-like_dom"/>
</dbReference>
<dbReference type="Gene3D" id="3.40.1580.10">
    <property type="entry name" value="SMI1/KNR4-like"/>
    <property type="match status" value="1"/>
</dbReference>
<dbReference type="AlphaFoldDB" id="A0A937RL27"/>
<gene>
    <name evidence="2" type="ORF">I7412_14745</name>
</gene>
<evidence type="ECO:0000313" key="3">
    <source>
        <dbReference type="Proteomes" id="UP000604475"/>
    </source>
</evidence>
<dbReference type="Proteomes" id="UP000604475">
    <property type="component" value="Unassembled WGS sequence"/>
</dbReference>
<sequence length="226" mass="24790">MIRTDWSDVRDLLARLAAEPSAEKIFGASGHQWLLEPPLTAAELAEVEAQVRVELPSEYRSFLLEAGRGGAGPAYGLFPLRRVEGRWRWEGDGATLTGLDTLAQPFPHVEAFNPAEGLPEPPDEDDYDSEEAFFEAAEAYFEQHDAVVFRPEHSVGLLYLCHLGCALREALVVSGPARGQMWADNTADDAGFAPLLGDAGRPLGFAQWYRRWLDRAAAQLPAGLDA</sequence>